<organism evidence="2 3">
    <name type="scientific">Rotaria sordida</name>
    <dbReference type="NCBI Taxonomy" id="392033"/>
    <lineage>
        <taxon>Eukaryota</taxon>
        <taxon>Metazoa</taxon>
        <taxon>Spiralia</taxon>
        <taxon>Gnathifera</taxon>
        <taxon>Rotifera</taxon>
        <taxon>Eurotatoria</taxon>
        <taxon>Bdelloidea</taxon>
        <taxon>Philodinida</taxon>
        <taxon>Philodinidae</taxon>
        <taxon>Rotaria</taxon>
    </lineage>
</organism>
<evidence type="ECO:0000313" key="2">
    <source>
        <dbReference type="EMBL" id="CAF1421221.1"/>
    </source>
</evidence>
<dbReference type="Proteomes" id="UP000663889">
    <property type="component" value="Unassembled WGS sequence"/>
</dbReference>
<name>A0A815MDX3_9BILA</name>
<evidence type="ECO:0000313" key="3">
    <source>
        <dbReference type="Proteomes" id="UP000663889"/>
    </source>
</evidence>
<accession>A0A815MDX3</accession>
<dbReference type="EMBL" id="CAJNOU010003996">
    <property type="protein sequence ID" value="CAF1421221.1"/>
    <property type="molecule type" value="Genomic_DNA"/>
</dbReference>
<feature type="region of interest" description="Disordered" evidence="1">
    <location>
        <begin position="167"/>
        <end position="193"/>
    </location>
</feature>
<comment type="caution">
    <text evidence="2">The sequence shown here is derived from an EMBL/GenBank/DDBJ whole genome shotgun (WGS) entry which is preliminary data.</text>
</comment>
<feature type="compositionally biased region" description="Acidic residues" evidence="1">
    <location>
        <begin position="17"/>
        <end position="37"/>
    </location>
</feature>
<feature type="compositionally biased region" description="Acidic residues" evidence="1">
    <location>
        <begin position="46"/>
        <end position="83"/>
    </location>
</feature>
<dbReference type="AlphaFoldDB" id="A0A815MDX3"/>
<evidence type="ECO:0000256" key="1">
    <source>
        <dbReference type="SAM" id="MobiDB-lite"/>
    </source>
</evidence>
<protein>
    <submittedName>
        <fullName evidence="2">Uncharacterized protein</fullName>
    </submittedName>
</protein>
<sequence length="252" mass="28774">KQPSRTIIDVVDHNSEDNDTLSDFDDLDIPEELEDDGNNLTFGNADDNDEELINAVDDDNEDNVSYVDENDNSDDNEENDDYQSIDLQDIRASIRKLIDRMHAFINNINSTRVLPIIVIIDVVDHNSEDNDTSSDFDDLDIHEELEDDENNLTFGNAADNDEELINAVDDDNEDNVSYVDENDNSDGNEENDDYQSIDLQDIRASIRKLIDRMRAFINNINSTHAVTDYVQQREKIHDPPIIAALITDIEIR</sequence>
<reference evidence="2" key="1">
    <citation type="submission" date="2021-02" db="EMBL/GenBank/DDBJ databases">
        <authorList>
            <person name="Nowell W R."/>
        </authorList>
    </citation>
    <scope>NUCLEOTIDE SEQUENCE</scope>
</reference>
<feature type="non-terminal residue" evidence="2">
    <location>
        <position position="1"/>
    </location>
</feature>
<gene>
    <name evidence="2" type="ORF">SEV965_LOCUS32313</name>
</gene>
<feature type="region of interest" description="Disordered" evidence="1">
    <location>
        <begin position="1"/>
        <end position="83"/>
    </location>
</feature>
<proteinExistence type="predicted"/>